<keyword evidence="1" id="KW-0472">Membrane</keyword>
<protein>
    <submittedName>
        <fullName evidence="2">Uncharacterized protein</fullName>
    </submittedName>
</protein>
<evidence type="ECO:0000313" key="2">
    <source>
        <dbReference type="EMBL" id="VTN11208.1"/>
    </source>
</evidence>
<feature type="transmembrane region" description="Helical" evidence="1">
    <location>
        <begin position="48"/>
        <end position="69"/>
    </location>
</feature>
<gene>
    <name evidence="2" type="ORF">NCTC9185_03157</name>
</gene>
<feature type="transmembrane region" description="Helical" evidence="1">
    <location>
        <begin position="6"/>
        <end position="27"/>
    </location>
</feature>
<reference evidence="2 3" key="1">
    <citation type="submission" date="2019-04" db="EMBL/GenBank/DDBJ databases">
        <authorList>
            <consortium name="Pathogen Informatics"/>
        </authorList>
    </citation>
    <scope>NUCLEOTIDE SEQUENCE [LARGE SCALE GENOMIC DNA]</scope>
    <source>
        <strain evidence="2 3">NCTC9185</strain>
    </source>
</reference>
<evidence type="ECO:0000256" key="1">
    <source>
        <dbReference type="SAM" id="Phobius"/>
    </source>
</evidence>
<sequence length="72" mass="8080">MTRNGFQLLIPLLVVMLSISVINAVLLQTCGRIYRSLSAKRCGRCYRIRYPDAYLSLYLSVTCFGLSAFTAP</sequence>
<keyword evidence="1" id="KW-0812">Transmembrane</keyword>
<dbReference type="EMBL" id="CABDVU010000001">
    <property type="protein sequence ID" value="VTN11208.1"/>
    <property type="molecule type" value="Genomic_DNA"/>
</dbReference>
<organism evidence="2 3">
    <name type="scientific">Raoultella terrigena</name>
    <name type="common">Klebsiella terrigena</name>
    <dbReference type="NCBI Taxonomy" id="577"/>
    <lineage>
        <taxon>Bacteria</taxon>
        <taxon>Pseudomonadati</taxon>
        <taxon>Pseudomonadota</taxon>
        <taxon>Gammaproteobacteria</taxon>
        <taxon>Enterobacterales</taxon>
        <taxon>Enterobacteriaceae</taxon>
        <taxon>Klebsiella/Raoultella group</taxon>
        <taxon>Raoultella</taxon>
    </lineage>
</organism>
<proteinExistence type="predicted"/>
<name>A0A4U9D4X5_RAOTE</name>
<accession>A0A4U9D4X5</accession>
<evidence type="ECO:0000313" key="3">
    <source>
        <dbReference type="Proteomes" id="UP000339249"/>
    </source>
</evidence>
<keyword evidence="1" id="KW-1133">Transmembrane helix</keyword>
<dbReference type="AlphaFoldDB" id="A0A4U9D4X5"/>
<dbReference type="Proteomes" id="UP000339249">
    <property type="component" value="Unassembled WGS sequence"/>
</dbReference>